<protein>
    <recommendedName>
        <fullName evidence="6">methylated diphthine methylhydrolase</fullName>
        <ecNumber evidence="6">3.1.1.97</ecNumber>
    </recommendedName>
</protein>
<accession>A0A9W5TDV2</accession>
<evidence type="ECO:0000313" key="9">
    <source>
        <dbReference type="Proteomes" id="UP001057455"/>
    </source>
</evidence>
<dbReference type="AlphaFoldDB" id="A0A9W5TDV2"/>
<sequence>MQVIEPARVLYTVDIDGQPDYLSVFPCDEYQDKTLEGAMLAATYGFDPVTKERTGGIFLFNPYDTLEMLMAEEVDPEGSSFDVPLFQIPLPGVLSCSWIRTEDCYAAASLTSHLDINIAQVGTDEDDDLALLPRDEIHLDNDTNGVGLSLNVHDALFSVTASDGHVYVVENGMQKEKWRAHNIEAWISAFHPDNPNVVLTGGDDSTVKVFDRRNGSKPTDTLRHNTYGVTAIKFMEGDPNVFYTGSFDQQLMQLDMRNLSTPLSKKSIEGAVWYIDYVDRSRIHIAGCYDGAYIYETDSEGVPTQLVKQFAKDEALVYGAAHLSLPSGTAYASCSFYTKKIMFWC</sequence>
<comment type="similarity">
    <text evidence="5">Belongs to the DPH7 family.</text>
</comment>
<evidence type="ECO:0000256" key="7">
    <source>
        <dbReference type="ARBA" id="ARBA00047551"/>
    </source>
</evidence>
<keyword evidence="9" id="KW-1185">Reference proteome</keyword>
<evidence type="ECO:0000256" key="5">
    <source>
        <dbReference type="ARBA" id="ARBA00038092"/>
    </source>
</evidence>
<dbReference type="Proteomes" id="UP001057455">
    <property type="component" value="Unassembled WGS sequence"/>
</dbReference>
<dbReference type="GO" id="GO:0005737">
    <property type="term" value="C:cytoplasm"/>
    <property type="evidence" value="ECO:0007669"/>
    <property type="project" value="TreeGrafter"/>
</dbReference>
<dbReference type="GO" id="GO:0061685">
    <property type="term" value="F:diphthine methylesterase activity"/>
    <property type="evidence" value="ECO:0007669"/>
    <property type="project" value="UniProtKB-EC"/>
</dbReference>
<dbReference type="EMBL" id="BLIY01000017">
    <property type="protein sequence ID" value="GFE55008.1"/>
    <property type="molecule type" value="Genomic_DNA"/>
</dbReference>
<dbReference type="InterPro" id="IPR001680">
    <property type="entry name" value="WD40_rpt"/>
</dbReference>
<dbReference type="InterPro" id="IPR052415">
    <property type="entry name" value="Diphthine_MTase"/>
</dbReference>
<reference evidence="8" key="1">
    <citation type="submission" date="2019-12" db="EMBL/GenBank/DDBJ databases">
        <title>Genome sequence of Babesia ovis.</title>
        <authorList>
            <person name="Yamagishi J."/>
            <person name="Sevinc F."/>
            <person name="Xuan X."/>
        </authorList>
    </citation>
    <scope>NUCLEOTIDE SEQUENCE</scope>
    <source>
        <strain evidence="8">Selcuk</strain>
    </source>
</reference>
<evidence type="ECO:0000313" key="8">
    <source>
        <dbReference type="EMBL" id="GFE55008.1"/>
    </source>
</evidence>
<keyword evidence="4" id="KW-0378">Hydrolase</keyword>
<keyword evidence="3" id="KW-0677">Repeat</keyword>
<evidence type="ECO:0000256" key="3">
    <source>
        <dbReference type="ARBA" id="ARBA00022737"/>
    </source>
</evidence>
<dbReference type="SMART" id="SM00320">
    <property type="entry name" value="WD40"/>
    <property type="match status" value="2"/>
</dbReference>
<name>A0A9W5TDV2_BABOV</name>
<dbReference type="EC" id="3.1.1.97" evidence="6"/>
<evidence type="ECO:0000256" key="2">
    <source>
        <dbReference type="ARBA" id="ARBA00022574"/>
    </source>
</evidence>
<dbReference type="InterPro" id="IPR036322">
    <property type="entry name" value="WD40_repeat_dom_sf"/>
</dbReference>
<keyword evidence="2" id="KW-0853">WD repeat</keyword>
<dbReference type="PANTHER" id="PTHR46042:SF1">
    <property type="entry name" value="DIPHTHINE METHYLTRANSFERASE"/>
    <property type="match status" value="1"/>
</dbReference>
<comment type="catalytic activity">
    <reaction evidence="7">
        <text>diphthine methyl ester-[translation elongation factor 2] + H2O = diphthine-[translation elongation factor 2] + methanol + H(+)</text>
        <dbReference type="Rhea" id="RHEA:42656"/>
        <dbReference type="Rhea" id="RHEA-COMP:10172"/>
        <dbReference type="Rhea" id="RHEA-COMP:10173"/>
        <dbReference type="ChEBI" id="CHEBI:15377"/>
        <dbReference type="ChEBI" id="CHEBI:15378"/>
        <dbReference type="ChEBI" id="CHEBI:17790"/>
        <dbReference type="ChEBI" id="CHEBI:79005"/>
        <dbReference type="ChEBI" id="CHEBI:82696"/>
        <dbReference type="EC" id="3.1.1.97"/>
    </reaction>
</comment>
<comment type="pathway">
    <text evidence="1">Protein modification; peptidyl-diphthamide biosynthesis.</text>
</comment>
<evidence type="ECO:0000256" key="1">
    <source>
        <dbReference type="ARBA" id="ARBA00005156"/>
    </source>
</evidence>
<dbReference type="GO" id="GO:0017183">
    <property type="term" value="P:protein histidyl modification to diphthamide"/>
    <property type="evidence" value="ECO:0007669"/>
    <property type="project" value="TreeGrafter"/>
</dbReference>
<gene>
    <name evidence="8" type="ORF">BaOVIS_024120</name>
</gene>
<dbReference type="Pfam" id="PF00400">
    <property type="entry name" value="WD40"/>
    <property type="match status" value="1"/>
</dbReference>
<organism evidence="8 9">
    <name type="scientific">Babesia ovis</name>
    <dbReference type="NCBI Taxonomy" id="5869"/>
    <lineage>
        <taxon>Eukaryota</taxon>
        <taxon>Sar</taxon>
        <taxon>Alveolata</taxon>
        <taxon>Apicomplexa</taxon>
        <taxon>Aconoidasida</taxon>
        <taxon>Piroplasmida</taxon>
        <taxon>Babesiidae</taxon>
        <taxon>Babesia</taxon>
    </lineage>
</organism>
<dbReference type="InterPro" id="IPR015943">
    <property type="entry name" value="WD40/YVTN_repeat-like_dom_sf"/>
</dbReference>
<dbReference type="Gene3D" id="2.130.10.10">
    <property type="entry name" value="YVTN repeat-like/Quinoprotein amine dehydrogenase"/>
    <property type="match status" value="1"/>
</dbReference>
<dbReference type="OrthoDB" id="273771at2759"/>
<comment type="caution">
    <text evidence="8">The sequence shown here is derived from an EMBL/GenBank/DDBJ whole genome shotgun (WGS) entry which is preliminary data.</text>
</comment>
<proteinExistence type="inferred from homology"/>
<dbReference type="PANTHER" id="PTHR46042">
    <property type="entry name" value="DIPHTHINE METHYLTRANSFERASE"/>
    <property type="match status" value="1"/>
</dbReference>
<evidence type="ECO:0000256" key="4">
    <source>
        <dbReference type="ARBA" id="ARBA00022801"/>
    </source>
</evidence>
<evidence type="ECO:0000256" key="6">
    <source>
        <dbReference type="ARBA" id="ARBA00039131"/>
    </source>
</evidence>
<dbReference type="SUPFAM" id="SSF50978">
    <property type="entry name" value="WD40 repeat-like"/>
    <property type="match status" value="1"/>
</dbReference>